<evidence type="ECO:0000313" key="2">
    <source>
        <dbReference type="EMBL" id="NTS65656.1"/>
    </source>
</evidence>
<dbReference type="SUPFAM" id="SSF55729">
    <property type="entry name" value="Acyl-CoA N-acyltransferases (Nat)"/>
    <property type="match status" value="1"/>
</dbReference>
<sequence>MVRIERSAVAKWRARLRKAWGDHVYRSSESVVMECRREWIRAGVGTAPGLSFVTVTDAADLPPLCAWLAPRAAAFADMCRAGKVGLFVLRDGAAVGCAWLALSDHHDRGAREFYRLAPGEAYHYCWLVEPAERPRGGALALARYALHVMRDMGIERQFGVIDRDNRASYQIQRHFGYRECGVRVRHFHFFHRRWTRFSTYTGTLGLHHTVTGQRAR</sequence>
<dbReference type="InterPro" id="IPR000182">
    <property type="entry name" value="GNAT_dom"/>
</dbReference>
<organism evidence="2 3">
    <name type="scientific">Sphingomonas hominis</name>
    <dbReference type="NCBI Taxonomy" id="2741495"/>
    <lineage>
        <taxon>Bacteria</taxon>
        <taxon>Pseudomonadati</taxon>
        <taxon>Pseudomonadota</taxon>
        <taxon>Alphaproteobacteria</taxon>
        <taxon>Sphingomonadales</taxon>
        <taxon>Sphingomonadaceae</taxon>
        <taxon>Sphingomonas</taxon>
    </lineage>
</organism>
<evidence type="ECO:0000313" key="3">
    <source>
        <dbReference type="Proteomes" id="UP000621447"/>
    </source>
</evidence>
<proteinExistence type="predicted"/>
<feature type="domain" description="N-acetyltransferase" evidence="1">
    <location>
        <begin position="48"/>
        <end position="196"/>
    </location>
</feature>
<protein>
    <submittedName>
        <fullName evidence="2">GNAT family N-acetyltransferase</fullName>
    </submittedName>
</protein>
<accession>A0ABX2JJ52</accession>
<gene>
    <name evidence="2" type="ORF">HRV97_10835</name>
</gene>
<dbReference type="RefSeq" id="WP_174194288.1">
    <property type="nucleotide sequence ID" value="NZ_JABULH010000004.1"/>
</dbReference>
<comment type="caution">
    <text evidence="2">The sequence shown here is derived from an EMBL/GenBank/DDBJ whole genome shotgun (WGS) entry which is preliminary data.</text>
</comment>
<evidence type="ECO:0000259" key="1">
    <source>
        <dbReference type="PROSITE" id="PS51186"/>
    </source>
</evidence>
<dbReference type="InterPro" id="IPR016181">
    <property type="entry name" value="Acyl_CoA_acyltransferase"/>
</dbReference>
<dbReference type="Gene3D" id="3.40.630.30">
    <property type="match status" value="1"/>
</dbReference>
<dbReference type="EMBL" id="JABULH010000004">
    <property type="protein sequence ID" value="NTS65656.1"/>
    <property type="molecule type" value="Genomic_DNA"/>
</dbReference>
<keyword evidence="3" id="KW-1185">Reference proteome</keyword>
<dbReference type="Pfam" id="PF00583">
    <property type="entry name" value="Acetyltransf_1"/>
    <property type="match status" value="1"/>
</dbReference>
<dbReference type="Proteomes" id="UP000621447">
    <property type="component" value="Unassembled WGS sequence"/>
</dbReference>
<name>A0ABX2JJ52_9SPHN</name>
<reference evidence="2 3" key="1">
    <citation type="submission" date="2020-06" db="EMBL/GenBank/DDBJ databases">
        <title>Sphingomonas hominis sp. nov., a member of the Sphingomonas, isolated from the hair of a 22-year-old girl.</title>
        <authorList>
            <person name="Zhang D.-F."/>
            <person name="Cui X.-W."/>
        </authorList>
    </citation>
    <scope>NUCLEOTIDE SEQUENCE [LARGE SCALE GENOMIC DNA]</scope>
    <source>
        <strain evidence="2 3">HHU CXW</strain>
    </source>
</reference>
<dbReference type="PROSITE" id="PS51186">
    <property type="entry name" value="GNAT"/>
    <property type="match status" value="1"/>
</dbReference>